<dbReference type="InterPro" id="IPR038107">
    <property type="entry name" value="Glycos_transf_N_sf"/>
</dbReference>
<dbReference type="Pfam" id="PF04413">
    <property type="entry name" value="Glycos_transf_N"/>
    <property type="match status" value="1"/>
</dbReference>
<evidence type="ECO:0000256" key="4">
    <source>
        <dbReference type="ARBA" id="ARBA00031445"/>
    </source>
</evidence>
<evidence type="ECO:0000313" key="7">
    <source>
        <dbReference type="EMBL" id="GEP31221.1"/>
    </source>
</evidence>
<evidence type="ECO:0000256" key="3">
    <source>
        <dbReference type="ARBA" id="ARBA00019077"/>
    </source>
</evidence>
<keyword evidence="8" id="KW-1185">Reference proteome</keyword>
<evidence type="ECO:0000256" key="5">
    <source>
        <dbReference type="ARBA" id="ARBA00049183"/>
    </source>
</evidence>
<reference evidence="7 8" key="1">
    <citation type="submission" date="2019-07" db="EMBL/GenBank/DDBJ databases">
        <title>Whole genome shotgun sequence of Thiobacillus plumbophilus NBRC 107929.</title>
        <authorList>
            <person name="Hosoyama A."/>
            <person name="Uohara A."/>
            <person name="Ohji S."/>
            <person name="Ichikawa N."/>
        </authorList>
    </citation>
    <scope>NUCLEOTIDE SEQUENCE [LARGE SCALE GENOMIC DNA]</scope>
    <source>
        <strain evidence="7 8">NBRC 107929</strain>
    </source>
</reference>
<evidence type="ECO:0000256" key="2">
    <source>
        <dbReference type="ARBA" id="ARBA00012621"/>
    </source>
</evidence>
<dbReference type="RefSeq" id="WP_147074001.1">
    <property type="nucleotide sequence ID" value="NZ_AP021884.1"/>
</dbReference>
<dbReference type="Gene3D" id="3.40.50.11720">
    <property type="entry name" value="3-Deoxy-D-manno-octulosonic-acid transferase, N-terminal domain"/>
    <property type="match status" value="1"/>
</dbReference>
<evidence type="ECO:0000313" key="8">
    <source>
        <dbReference type="Proteomes" id="UP000321337"/>
    </source>
</evidence>
<comment type="pathway">
    <text evidence="1">Bacterial outer membrane biogenesis; LPS core biosynthesis.</text>
</comment>
<dbReference type="OrthoDB" id="5293401at2"/>
<feature type="domain" description="3-deoxy-D-manno-octulosonic-acid transferase N-terminal" evidence="6">
    <location>
        <begin position="35"/>
        <end position="147"/>
    </location>
</feature>
<dbReference type="Proteomes" id="UP000321337">
    <property type="component" value="Unassembled WGS sequence"/>
</dbReference>
<gene>
    <name evidence="7" type="ORF">TPL01_23590</name>
</gene>
<organism evidence="7 8">
    <name type="scientific">Sulfuriferula plumbiphila</name>
    <dbReference type="NCBI Taxonomy" id="171865"/>
    <lineage>
        <taxon>Bacteria</taxon>
        <taxon>Pseudomonadati</taxon>
        <taxon>Pseudomonadota</taxon>
        <taxon>Betaproteobacteria</taxon>
        <taxon>Nitrosomonadales</taxon>
        <taxon>Sulfuricellaceae</taxon>
        <taxon>Sulfuriferula</taxon>
    </lineage>
</organism>
<sequence>MSHPTAKSWTDPFGSNRLGLWLADRRDRKTGLMHRVAARWGWLKPMGERGKVVWIIAGAERDSVRLAVELLRAIRARRLDIRLVLTYEHEYPELLALLDDCDKTGWGYAPCDHPQATARVLQRFAPFGVVLVGTQVRPNLLAALAGRPHLLAVNVPGQVDFACERVYASNETATALANQAPVADMRAILVEAQVDPNFKSLVNGNAERHLWWLHGATPGYAGELAQVLFSRAPQDILFVSGERPQAAVICMSSWKREPPAGGSVMWVDDSKWLPGIAAAVTAAHLVRFDAAVLWQAMAGGAALSRAPGMRLPKAALTEAVAETADVAALWYSYRDAPIAARKHGDTARRLFWQERRLAESVSRELVERVFEW</sequence>
<comment type="caution">
    <text evidence="7">The sequence shown here is derived from an EMBL/GenBank/DDBJ whole genome shotgun (WGS) entry which is preliminary data.</text>
</comment>
<dbReference type="InterPro" id="IPR007507">
    <property type="entry name" value="Glycos_transf_N"/>
</dbReference>
<accession>A0A512LAQ6</accession>
<dbReference type="AlphaFoldDB" id="A0A512LAQ6"/>
<proteinExistence type="predicted"/>
<protein>
    <recommendedName>
        <fullName evidence="3">3-deoxy-D-manno-octulosonic acid transferase</fullName>
        <ecNumber evidence="2">2.4.99.12</ecNumber>
    </recommendedName>
    <alternativeName>
        <fullName evidence="4">Lipid IV(A) 3-deoxy-D-manno-octulosonic acid transferase</fullName>
    </alternativeName>
</protein>
<dbReference type="EMBL" id="BKAD01000025">
    <property type="protein sequence ID" value="GEP31221.1"/>
    <property type="molecule type" value="Genomic_DNA"/>
</dbReference>
<evidence type="ECO:0000256" key="1">
    <source>
        <dbReference type="ARBA" id="ARBA00004713"/>
    </source>
</evidence>
<name>A0A512LAQ6_9PROT</name>
<evidence type="ECO:0000259" key="6">
    <source>
        <dbReference type="Pfam" id="PF04413"/>
    </source>
</evidence>
<dbReference type="GO" id="GO:0043842">
    <property type="term" value="F:Kdo transferase activity"/>
    <property type="evidence" value="ECO:0007669"/>
    <property type="project" value="UniProtKB-EC"/>
</dbReference>
<dbReference type="EC" id="2.4.99.12" evidence="2"/>
<comment type="catalytic activity">
    <reaction evidence="5">
        <text>lipid IVA (E. coli) + CMP-3-deoxy-beta-D-manno-octulosonate = alpha-Kdo-(2-&gt;6)-lipid IVA (E. coli) + CMP + H(+)</text>
        <dbReference type="Rhea" id="RHEA:28066"/>
        <dbReference type="ChEBI" id="CHEBI:15378"/>
        <dbReference type="ChEBI" id="CHEBI:58603"/>
        <dbReference type="ChEBI" id="CHEBI:60364"/>
        <dbReference type="ChEBI" id="CHEBI:60377"/>
        <dbReference type="ChEBI" id="CHEBI:85987"/>
        <dbReference type="EC" id="2.4.99.12"/>
    </reaction>
</comment>